<dbReference type="EMBL" id="AF083031">
    <property type="protein sequence ID" value="AAK39701.1"/>
    <property type="molecule type" value="Genomic_DNA"/>
</dbReference>
<evidence type="ECO:0000313" key="1">
    <source>
        <dbReference type="EMBL" id="AAK39701.1"/>
    </source>
</evidence>
<keyword evidence="1" id="KW-0542">Nucleomorph</keyword>
<dbReference type="Proteomes" id="UP000242167">
    <property type="component" value="Nucleomorph 3"/>
</dbReference>
<protein>
    <submittedName>
        <fullName evidence="1">Uncharacterized protein</fullName>
    </submittedName>
</protein>
<reference evidence="1 2" key="1">
    <citation type="journal article" date="2001" name="Nature">
        <title>The highly reduced genome of an enslaved algal nucleus.</title>
        <authorList>
            <person name="Douglas S."/>
            <person name="Zauner S."/>
            <person name="Fraunholz M."/>
            <person name="Beaton M."/>
            <person name="Penny S."/>
            <person name="Deng L."/>
            <person name="Wu X."/>
            <person name="Reith M."/>
            <person name="Cavalier-Smith T."/>
            <person name="Maier U."/>
        </authorList>
    </citation>
    <scope>NUCLEOTIDE SEQUENCE [LARGE SCALE GENOMIC DNA]</scope>
</reference>
<gene>
    <name evidence="1" type="primary">orf187</name>
</gene>
<dbReference type="PIR" id="A90126">
    <property type="entry name" value="A90126"/>
</dbReference>
<dbReference type="AlphaFoldDB" id="Q98S81"/>
<organism evidence="1 2">
    <name type="scientific">Guillardia theta</name>
    <name type="common">Cryptophyte</name>
    <name type="synonym">Cryptomonas phi</name>
    <dbReference type="NCBI Taxonomy" id="55529"/>
    <lineage>
        <taxon>Eukaryota</taxon>
        <taxon>Cryptophyceae</taxon>
        <taxon>Pyrenomonadales</taxon>
        <taxon>Geminigeraceae</taxon>
        <taxon>Guillardia</taxon>
    </lineage>
</organism>
<dbReference type="GeneID" id="857174"/>
<name>Q98S81_GUITH</name>
<geneLocation type="nucleomorph" evidence="1"/>
<sequence length="187" mass="22808">MNRLCTELETLILITNKRNFRLTHTYHILEHHNFKEFVRLSKGLVRDSNSTHEIDKKYIGIKNFNFKFDNLKKNSNCNINNFISYNIENNEESILYDKNFDYRDKLSICDYFLTYELKNYKHLFKTKYSSEYIIFKLYFDKNCFNFYSITTKNFYIKKVKSFIYSLLGCKMIYSFIKVSKNNEKINF</sequence>
<dbReference type="RefSeq" id="XP_001713392.1">
    <property type="nucleotide sequence ID" value="XM_001713340.1"/>
</dbReference>
<proteinExistence type="predicted"/>
<evidence type="ECO:0000313" key="2">
    <source>
        <dbReference type="Proteomes" id="UP000242167"/>
    </source>
</evidence>
<accession>Q98S81</accession>